<sequence>MNTFEDRQLLVFFNVNQQSTERTKKFLECHYTIRTHAPDFFSNRTVDEFRNIADYLHLNILAGKTVEGHKLEVISLKDFTVSKFNLAQCCKYMFAMSDIASHEVLDNNKGWRILFDMNGFGLGHFLRFHPAVVKKCILYVQDALPLQLKGIHIINAIPLVHQILAMVKPIMKKEVYDLIQIHTSSEWESLYKVVPQELLPSDFGGKDQSMDQLHGNSLKKLEHYANWFKEEEKLRVDETKRHGHAKDPSEIFGIEGSFRKLCVD</sequence>
<dbReference type="PANTHER" id="PTHR10174">
    <property type="entry name" value="ALPHA-TOCOPHEROL TRANSFER PROTEIN-RELATED"/>
    <property type="match status" value="1"/>
</dbReference>
<dbReference type="GO" id="GO:0016020">
    <property type="term" value="C:membrane"/>
    <property type="evidence" value="ECO:0007669"/>
    <property type="project" value="TreeGrafter"/>
</dbReference>
<reference evidence="2" key="1">
    <citation type="submission" date="2021-12" db="EMBL/GenBank/DDBJ databases">
        <authorList>
            <person name="King R."/>
        </authorList>
    </citation>
    <scope>NUCLEOTIDE SEQUENCE</scope>
</reference>
<dbReference type="PANTHER" id="PTHR10174:SF213">
    <property type="entry name" value="CRAL-TRIO DOMAIN-CONTAINING PROTEIN"/>
    <property type="match status" value="1"/>
</dbReference>
<protein>
    <recommendedName>
        <fullName evidence="1">CRAL-TRIO domain-containing protein</fullName>
    </recommendedName>
</protein>
<dbReference type="InterPro" id="IPR036865">
    <property type="entry name" value="CRAL-TRIO_dom_sf"/>
</dbReference>
<dbReference type="Proteomes" id="UP001152759">
    <property type="component" value="Chromosome 3"/>
</dbReference>
<name>A0A9P0G4T1_BEMTA</name>
<keyword evidence="3" id="KW-1185">Reference proteome</keyword>
<dbReference type="PROSITE" id="PS50191">
    <property type="entry name" value="CRAL_TRIO"/>
    <property type="match status" value="1"/>
</dbReference>
<dbReference type="SUPFAM" id="SSF52087">
    <property type="entry name" value="CRAL/TRIO domain"/>
    <property type="match status" value="1"/>
</dbReference>
<dbReference type="GO" id="GO:1902936">
    <property type="term" value="F:phosphatidylinositol bisphosphate binding"/>
    <property type="evidence" value="ECO:0007669"/>
    <property type="project" value="TreeGrafter"/>
</dbReference>
<evidence type="ECO:0000313" key="2">
    <source>
        <dbReference type="EMBL" id="CAH0768339.1"/>
    </source>
</evidence>
<organism evidence="2 3">
    <name type="scientific">Bemisia tabaci</name>
    <name type="common">Sweetpotato whitefly</name>
    <name type="synonym">Aleurodes tabaci</name>
    <dbReference type="NCBI Taxonomy" id="7038"/>
    <lineage>
        <taxon>Eukaryota</taxon>
        <taxon>Metazoa</taxon>
        <taxon>Ecdysozoa</taxon>
        <taxon>Arthropoda</taxon>
        <taxon>Hexapoda</taxon>
        <taxon>Insecta</taxon>
        <taxon>Pterygota</taxon>
        <taxon>Neoptera</taxon>
        <taxon>Paraneoptera</taxon>
        <taxon>Hemiptera</taxon>
        <taxon>Sternorrhyncha</taxon>
        <taxon>Aleyrodoidea</taxon>
        <taxon>Aleyrodidae</taxon>
        <taxon>Aleyrodinae</taxon>
        <taxon>Bemisia</taxon>
    </lineage>
</organism>
<gene>
    <name evidence="2" type="ORF">BEMITA_LOCUS5489</name>
</gene>
<dbReference type="AlphaFoldDB" id="A0A9P0G4T1"/>
<accession>A0A9P0G4T1</accession>
<dbReference type="CDD" id="cd00170">
    <property type="entry name" value="SEC14"/>
    <property type="match status" value="1"/>
</dbReference>
<evidence type="ECO:0000313" key="3">
    <source>
        <dbReference type="Proteomes" id="UP001152759"/>
    </source>
</evidence>
<dbReference type="PRINTS" id="PR00180">
    <property type="entry name" value="CRETINALDHBP"/>
</dbReference>
<dbReference type="EMBL" id="OU963864">
    <property type="protein sequence ID" value="CAH0768339.1"/>
    <property type="molecule type" value="Genomic_DNA"/>
</dbReference>
<dbReference type="Gene3D" id="3.40.525.10">
    <property type="entry name" value="CRAL-TRIO lipid binding domain"/>
    <property type="match status" value="1"/>
</dbReference>
<dbReference type="SMART" id="SM00516">
    <property type="entry name" value="SEC14"/>
    <property type="match status" value="1"/>
</dbReference>
<feature type="domain" description="CRAL-TRIO" evidence="1">
    <location>
        <begin position="113"/>
        <end position="211"/>
    </location>
</feature>
<dbReference type="Pfam" id="PF00650">
    <property type="entry name" value="CRAL_TRIO"/>
    <property type="match status" value="1"/>
</dbReference>
<evidence type="ECO:0000259" key="1">
    <source>
        <dbReference type="PROSITE" id="PS50191"/>
    </source>
</evidence>
<proteinExistence type="predicted"/>
<dbReference type="InterPro" id="IPR001251">
    <property type="entry name" value="CRAL-TRIO_dom"/>
</dbReference>